<feature type="domain" description="SHOCT" evidence="2">
    <location>
        <begin position="93"/>
        <end position="115"/>
    </location>
</feature>
<feature type="region of interest" description="Disordered" evidence="1">
    <location>
        <begin position="422"/>
        <end position="554"/>
    </location>
</feature>
<feature type="region of interest" description="Disordered" evidence="1">
    <location>
        <begin position="178"/>
        <end position="198"/>
    </location>
</feature>
<feature type="compositionally biased region" description="Basic and acidic residues" evidence="1">
    <location>
        <begin position="511"/>
        <end position="530"/>
    </location>
</feature>
<feature type="region of interest" description="Disordered" evidence="1">
    <location>
        <begin position="313"/>
        <end position="342"/>
    </location>
</feature>
<feature type="region of interest" description="Disordered" evidence="1">
    <location>
        <begin position="566"/>
        <end position="603"/>
    </location>
</feature>
<dbReference type="RefSeq" id="XP_002673032.1">
    <property type="nucleotide sequence ID" value="XM_002672986.1"/>
</dbReference>
<name>D2VS68_NAEGR</name>
<feature type="compositionally biased region" description="Low complexity" evidence="1">
    <location>
        <begin position="429"/>
        <end position="483"/>
    </location>
</feature>
<feature type="compositionally biased region" description="Low complexity" evidence="1">
    <location>
        <begin position="133"/>
        <end position="145"/>
    </location>
</feature>
<organism evidence="4">
    <name type="scientific">Naegleria gruberi</name>
    <name type="common">Amoeba</name>
    <dbReference type="NCBI Taxonomy" id="5762"/>
    <lineage>
        <taxon>Eukaryota</taxon>
        <taxon>Discoba</taxon>
        <taxon>Heterolobosea</taxon>
        <taxon>Tetramitia</taxon>
        <taxon>Eutetramitia</taxon>
        <taxon>Vahlkampfiidae</taxon>
        <taxon>Naegleria</taxon>
    </lineage>
</organism>
<feature type="compositionally biased region" description="Low complexity" evidence="1">
    <location>
        <begin position="319"/>
        <end position="337"/>
    </location>
</feature>
<feature type="domain" description="SHOCT" evidence="2">
    <location>
        <begin position="272"/>
        <end position="298"/>
    </location>
</feature>
<feature type="compositionally biased region" description="Polar residues" evidence="1">
    <location>
        <begin position="635"/>
        <end position="657"/>
    </location>
</feature>
<protein>
    <recommendedName>
        <fullName evidence="2">SHOCT domain-containing protein</fullName>
    </recommendedName>
</protein>
<reference evidence="3 4" key="1">
    <citation type="journal article" date="2010" name="Cell">
        <title>The genome of Naegleria gruberi illuminates early eukaryotic versatility.</title>
        <authorList>
            <person name="Fritz-Laylin L.K."/>
            <person name="Prochnik S.E."/>
            <person name="Ginger M.L."/>
            <person name="Dacks J.B."/>
            <person name="Carpenter M.L."/>
            <person name="Field M.C."/>
            <person name="Kuo A."/>
            <person name="Paredez A."/>
            <person name="Chapman J."/>
            <person name="Pham J."/>
            <person name="Shu S."/>
            <person name="Neupane R."/>
            <person name="Cipriano M."/>
            <person name="Mancuso J."/>
            <person name="Tu H."/>
            <person name="Salamov A."/>
            <person name="Lindquist E."/>
            <person name="Shapiro H."/>
            <person name="Lucas S."/>
            <person name="Grigoriev I.V."/>
            <person name="Cande W.Z."/>
            <person name="Fulton C."/>
            <person name="Rokhsar D.S."/>
            <person name="Dawson S.C."/>
        </authorList>
    </citation>
    <scope>NUCLEOTIDE SEQUENCE [LARGE SCALE GENOMIC DNA]</scope>
    <source>
        <strain evidence="3 4">NEG-M</strain>
    </source>
</reference>
<dbReference type="AlphaFoldDB" id="D2VS68"/>
<feature type="region of interest" description="Disordered" evidence="1">
    <location>
        <begin position="684"/>
        <end position="707"/>
    </location>
</feature>
<dbReference type="KEGG" id="ngr:NAEGRDRAFT_59074"/>
<evidence type="ECO:0000256" key="1">
    <source>
        <dbReference type="SAM" id="MobiDB-lite"/>
    </source>
</evidence>
<dbReference type="OMA" id="ENKPVQD"/>
<feature type="compositionally biased region" description="Polar residues" evidence="1">
    <location>
        <begin position="185"/>
        <end position="198"/>
    </location>
</feature>
<feature type="domain" description="SHOCT" evidence="2">
    <location>
        <begin position="663"/>
        <end position="689"/>
    </location>
</feature>
<dbReference type="GeneID" id="8854719"/>
<dbReference type="InterPro" id="IPR018649">
    <property type="entry name" value="SHOCT"/>
</dbReference>
<evidence type="ECO:0000313" key="4">
    <source>
        <dbReference type="Proteomes" id="UP000006671"/>
    </source>
</evidence>
<dbReference type="STRING" id="5762.D2VS68"/>
<evidence type="ECO:0000259" key="2">
    <source>
        <dbReference type="Pfam" id="PF09851"/>
    </source>
</evidence>
<dbReference type="InParanoid" id="D2VS68"/>
<sequence length="737" mass="82970">MRSPLLRSGSGLSSQYERYNLSINGFFILIDCTEEIGGSDTGIRIIQQKHDNFGPNYKNYKFGNKETENAILKGLSSTRNLIKSNLPPKQLEEQLKKLEQLFRKDILTREEFESKWKMVYNPANSGSEMTYATTSNNQQTNTQSSGNMDGLTQDQLDLLSKLRGGIITQEEYNAKLNKLKEENQKSSPPKQPSLTPEQKQMIEKLESLLSKGILTQEEFEMKKKQIVGNNSQISSSTSGQKSPTAVETISFEKYAQQYEDLKCMMNESQKHQMRTLERFVNDGIITQDEYEMKKKKVLGNLYTPTNWIYQKQLSEREQTSSSPSSPSTPSSTESLSESQKERIEKLKISKEKGILTNEMFESRMQQILDENKPVQDTEDYSHLTSDQQNYIAKLKYFKKMGILTPSEFDIQMEKIISDPDSVKTGALVSSPQTPTSSSSNSSPKTPTDSKPSTPTIISNKSSKPSTPTPVFTSEEVETPVTPTDSSQKNQQTNTVPKLEEKKPTTPVPIVETKKKPSSEKIVKESPKETTPKQSSTPISSGAEQDEEIQDQLERLRSLVDMGIISEEDYKQKEEKLLKGTPTPASPAATPEESKPVVNQQATNNQVKQLEKLYNSGIISKEDFEQKVNKILGKPQNETTTTKVESPSSPRNTSNVKDQNVKVELAKLKKLLENGIIAQEQFEMKQSKLLGTSPSSTTTETELSSEQEEQIAKLKSFLDEGLIDQDDYQEELNKILNK</sequence>
<dbReference type="EMBL" id="GG738893">
    <property type="protein sequence ID" value="EFC40288.1"/>
    <property type="molecule type" value="Genomic_DNA"/>
</dbReference>
<feature type="region of interest" description="Disordered" evidence="1">
    <location>
        <begin position="126"/>
        <end position="151"/>
    </location>
</feature>
<feature type="compositionally biased region" description="Polar residues" evidence="1">
    <location>
        <begin position="484"/>
        <end position="495"/>
    </location>
</feature>
<proteinExistence type="predicted"/>
<evidence type="ECO:0000313" key="3">
    <source>
        <dbReference type="EMBL" id="EFC40288.1"/>
    </source>
</evidence>
<feature type="region of interest" description="Disordered" evidence="1">
    <location>
        <begin position="630"/>
        <end position="657"/>
    </location>
</feature>
<gene>
    <name evidence="3" type="ORF">NAEGRDRAFT_59074</name>
</gene>
<keyword evidence="4" id="KW-1185">Reference proteome</keyword>
<feature type="compositionally biased region" description="Low complexity" evidence="1">
    <location>
        <begin position="580"/>
        <end position="590"/>
    </location>
</feature>
<feature type="domain" description="SHOCT" evidence="2">
    <location>
        <begin position="550"/>
        <end position="577"/>
    </location>
</feature>
<feature type="compositionally biased region" description="Low complexity" evidence="1">
    <location>
        <begin position="691"/>
        <end position="701"/>
    </location>
</feature>
<feature type="domain" description="SHOCT" evidence="2">
    <location>
        <begin position="605"/>
        <end position="631"/>
    </location>
</feature>
<feature type="domain" description="SHOCT" evidence="2">
    <location>
        <begin position="708"/>
        <end position="735"/>
    </location>
</feature>
<feature type="compositionally biased region" description="Basic and acidic residues" evidence="1">
    <location>
        <begin position="567"/>
        <end position="577"/>
    </location>
</feature>
<feature type="domain" description="SHOCT" evidence="2">
    <location>
        <begin position="202"/>
        <end position="226"/>
    </location>
</feature>
<feature type="compositionally biased region" description="Polar residues" evidence="1">
    <location>
        <begin position="531"/>
        <end position="542"/>
    </location>
</feature>
<dbReference type="VEuPathDB" id="AmoebaDB:NAEGRDRAFT_59074"/>
<dbReference type="Proteomes" id="UP000006671">
    <property type="component" value="Unassembled WGS sequence"/>
</dbReference>
<accession>D2VS68</accession>
<dbReference type="OrthoDB" id="10427325at2759"/>
<dbReference type="Pfam" id="PF09851">
    <property type="entry name" value="SHOCT"/>
    <property type="match status" value="7"/>
</dbReference>